<gene>
    <name evidence="1" type="ORF">METZ01_LOCUS267975</name>
</gene>
<evidence type="ECO:0000313" key="1">
    <source>
        <dbReference type="EMBL" id="SVC15121.1"/>
    </source>
</evidence>
<accession>A0A382JX38</accession>
<dbReference type="Pfam" id="PF08282">
    <property type="entry name" value="Hydrolase_3"/>
    <property type="match status" value="1"/>
</dbReference>
<sequence length="133" mass="14305">MKMLGWETLDVAIVSGRVSAATAIRAEELGIECYQEPDAYKLPAVEGILSRKGIAWDEVAMLADDIPDLAVLRKVGLPAAVANATKPVRDIAVWKSEKTGGNGAVREFTDALLHARGTLGKVIEQYVADRSRS</sequence>
<dbReference type="InterPro" id="IPR023214">
    <property type="entry name" value="HAD_sf"/>
</dbReference>
<dbReference type="EMBL" id="UINC01076194">
    <property type="protein sequence ID" value="SVC15121.1"/>
    <property type="molecule type" value="Genomic_DNA"/>
</dbReference>
<dbReference type="AlphaFoldDB" id="A0A382JX38"/>
<dbReference type="InterPro" id="IPR050793">
    <property type="entry name" value="CMP-NeuNAc_synthase"/>
</dbReference>
<organism evidence="1">
    <name type="scientific">marine metagenome</name>
    <dbReference type="NCBI Taxonomy" id="408172"/>
    <lineage>
        <taxon>unclassified sequences</taxon>
        <taxon>metagenomes</taxon>
        <taxon>ecological metagenomes</taxon>
    </lineage>
</organism>
<name>A0A382JX38_9ZZZZ</name>
<dbReference type="InterPro" id="IPR036412">
    <property type="entry name" value="HAD-like_sf"/>
</dbReference>
<dbReference type="PANTHER" id="PTHR21485:SF6">
    <property type="entry name" value="N-ACYLNEURAMINATE CYTIDYLYLTRANSFERASE-RELATED"/>
    <property type="match status" value="1"/>
</dbReference>
<dbReference type="SUPFAM" id="SSF56784">
    <property type="entry name" value="HAD-like"/>
    <property type="match status" value="1"/>
</dbReference>
<reference evidence="1" key="1">
    <citation type="submission" date="2018-05" db="EMBL/GenBank/DDBJ databases">
        <authorList>
            <person name="Lanie J.A."/>
            <person name="Ng W.-L."/>
            <person name="Kazmierczak K.M."/>
            <person name="Andrzejewski T.M."/>
            <person name="Davidsen T.M."/>
            <person name="Wayne K.J."/>
            <person name="Tettelin H."/>
            <person name="Glass J.I."/>
            <person name="Rusch D."/>
            <person name="Podicherti R."/>
            <person name="Tsui H.-C.T."/>
            <person name="Winkler M.E."/>
        </authorList>
    </citation>
    <scope>NUCLEOTIDE SEQUENCE</scope>
</reference>
<proteinExistence type="predicted"/>
<dbReference type="PANTHER" id="PTHR21485">
    <property type="entry name" value="HAD SUPERFAMILY MEMBERS CMAS AND KDSC"/>
    <property type="match status" value="1"/>
</dbReference>
<dbReference type="GO" id="GO:0008781">
    <property type="term" value="F:N-acylneuraminate cytidylyltransferase activity"/>
    <property type="evidence" value="ECO:0007669"/>
    <property type="project" value="TreeGrafter"/>
</dbReference>
<protein>
    <submittedName>
        <fullName evidence="1">Uncharacterized protein</fullName>
    </submittedName>
</protein>
<dbReference type="Gene3D" id="3.40.50.1000">
    <property type="entry name" value="HAD superfamily/HAD-like"/>
    <property type="match status" value="1"/>
</dbReference>